<gene>
    <name evidence="10" type="ORF">BINO364_LOCUS12520</name>
</gene>
<evidence type="ECO:0000256" key="8">
    <source>
        <dbReference type="SAM" id="MobiDB-lite"/>
    </source>
</evidence>
<dbReference type="GO" id="GO:0005543">
    <property type="term" value="F:phospholipid binding"/>
    <property type="evidence" value="ECO:0007669"/>
    <property type="project" value="InterPro"/>
</dbReference>
<evidence type="ECO:0000256" key="5">
    <source>
        <dbReference type="ARBA" id="ARBA00022737"/>
    </source>
</evidence>
<feature type="domain" description="PH" evidence="9">
    <location>
        <begin position="237"/>
        <end position="349"/>
    </location>
</feature>
<dbReference type="SMART" id="SM00233">
    <property type="entry name" value="PH"/>
    <property type="match status" value="1"/>
</dbReference>
<dbReference type="GO" id="GO:0005856">
    <property type="term" value="C:cytoskeleton"/>
    <property type="evidence" value="ECO:0007669"/>
    <property type="project" value="UniProtKB-SubCell"/>
</dbReference>
<dbReference type="PROSITE" id="PS50003">
    <property type="entry name" value="PH_DOMAIN"/>
    <property type="match status" value="1"/>
</dbReference>
<dbReference type="FunFam" id="1.20.58.60:FF:000011">
    <property type="entry name" value="Spectrin beta chain"/>
    <property type="match status" value="1"/>
</dbReference>
<dbReference type="CDD" id="cd10571">
    <property type="entry name" value="PH_beta_spectrin"/>
    <property type="match status" value="1"/>
</dbReference>
<dbReference type="FunFam" id="2.30.29.30:FF:000024">
    <property type="entry name" value="Spectrin beta chain"/>
    <property type="match status" value="1"/>
</dbReference>
<evidence type="ECO:0000313" key="11">
    <source>
        <dbReference type="Proteomes" id="UP000838878"/>
    </source>
</evidence>
<dbReference type="CDD" id="cd00176">
    <property type="entry name" value="SPEC"/>
    <property type="match status" value="1"/>
</dbReference>
<evidence type="ECO:0000256" key="1">
    <source>
        <dbReference type="ARBA" id="ARBA00004245"/>
    </source>
</evidence>
<keyword evidence="7" id="KW-0206">Cytoskeleton</keyword>
<dbReference type="InterPro" id="IPR001849">
    <property type="entry name" value="PH_domain"/>
</dbReference>
<evidence type="ECO:0000259" key="9">
    <source>
        <dbReference type="PROSITE" id="PS50003"/>
    </source>
</evidence>
<feature type="compositionally biased region" description="Basic and acidic residues" evidence="8">
    <location>
        <begin position="81"/>
        <end position="96"/>
    </location>
</feature>
<dbReference type="GO" id="GO:0003779">
    <property type="term" value="F:actin binding"/>
    <property type="evidence" value="ECO:0007669"/>
    <property type="project" value="UniProtKB-KW"/>
</dbReference>
<dbReference type="SMART" id="SM00150">
    <property type="entry name" value="SPEC"/>
    <property type="match status" value="1"/>
</dbReference>
<feature type="compositionally biased region" description="Acidic residues" evidence="8">
    <location>
        <begin position="226"/>
        <end position="240"/>
    </location>
</feature>
<evidence type="ECO:0000256" key="7">
    <source>
        <dbReference type="ARBA" id="ARBA00023212"/>
    </source>
</evidence>
<dbReference type="OrthoDB" id="5865767at2759"/>
<feature type="region of interest" description="Disordered" evidence="8">
    <location>
        <begin position="81"/>
        <end position="242"/>
    </location>
</feature>
<keyword evidence="5" id="KW-0677">Repeat</keyword>
<dbReference type="GO" id="GO:0005737">
    <property type="term" value="C:cytoplasm"/>
    <property type="evidence" value="ECO:0007669"/>
    <property type="project" value="UniProtKB-ARBA"/>
</dbReference>
<dbReference type="GO" id="GO:0051693">
    <property type="term" value="P:actin filament capping"/>
    <property type="evidence" value="ECO:0007669"/>
    <property type="project" value="UniProtKB-KW"/>
</dbReference>
<feature type="compositionally biased region" description="Low complexity" evidence="8">
    <location>
        <begin position="180"/>
        <end position="196"/>
    </location>
</feature>
<keyword evidence="6" id="KW-0009">Actin-binding</keyword>
<evidence type="ECO:0000256" key="6">
    <source>
        <dbReference type="ARBA" id="ARBA00023203"/>
    </source>
</evidence>
<feature type="compositionally biased region" description="Basic residues" evidence="8">
    <location>
        <begin position="197"/>
        <end position="216"/>
    </location>
</feature>
<evidence type="ECO:0000256" key="4">
    <source>
        <dbReference type="ARBA" id="ARBA00022490"/>
    </source>
</evidence>
<proteinExistence type="inferred from homology"/>
<evidence type="ECO:0000256" key="2">
    <source>
        <dbReference type="ARBA" id="ARBA00006826"/>
    </source>
</evidence>
<dbReference type="EMBL" id="OV170226">
    <property type="protein sequence ID" value="CAH0727140.1"/>
    <property type="molecule type" value="Genomic_DNA"/>
</dbReference>
<dbReference type="Gene3D" id="2.30.29.30">
    <property type="entry name" value="Pleckstrin-homology domain (PH domain)/Phosphotyrosine-binding domain (PTB)"/>
    <property type="match status" value="1"/>
</dbReference>
<dbReference type="InterPro" id="IPR002017">
    <property type="entry name" value="Spectrin_repeat"/>
</dbReference>
<reference evidence="10" key="1">
    <citation type="submission" date="2021-12" db="EMBL/GenBank/DDBJ databases">
        <authorList>
            <person name="Martin H S."/>
        </authorList>
    </citation>
    <scope>NUCLEOTIDE SEQUENCE</scope>
</reference>
<keyword evidence="4" id="KW-0963">Cytoplasm</keyword>
<dbReference type="Gene3D" id="1.20.58.60">
    <property type="match status" value="1"/>
</dbReference>
<feature type="compositionally biased region" description="Pro residues" evidence="8">
    <location>
        <begin position="142"/>
        <end position="165"/>
    </location>
</feature>
<evidence type="ECO:0000313" key="10">
    <source>
        <dbReference type="EMBL" id="CAH0727140.1"/>
    </source>
</evidence>
<feature type="compositionally biased region" description="Basic and acidic residues" evidence="8">
    <location>
        <begin position="128"/>
        <end position="138"/>
    </location>
</feature>
<accession>A0A8J9YHR7</accession>
<dbReference type="InterPro" id="IPR001605">
    <property type="entry name" value="PH_dom-spectrin-type"/>
</dbReference>
<feature type="region of interest" description="Disordered" evidence="8">
    <location>
        <begin position="351"/>
        <end position="377"/>
    </location>
</feature>
<dbReference type="SUPFAM" id="SSF50729">
    <property type="entry name" value="PH domain-like"/>
    <property type="match status" value="1"/>
</dbReference>
<dbReference type="Pfam" id="PF15410">
    <property type="entry name" value="PH_9"/>
    <property type="match status" value="1"/>
</dbReference>
<dbReference type="PANTHER" id="PTHR11915">
    <property type="entry name" value="SPECTRIN/FILAMIN RELATED CYTOSKELETAL PROTEIN"/>
    <property type="match status" value="1"/>
</dbReference>
<feature type="non-terminal residue" evidence="10">
    <location>
        <position position="377"/>
    </location>
</feature>
<comment type="similarity">
    <text evidence="2">Belongs to the spectrin family.</text>
</comment>
<dbReference type="AlphaFoldDB" id="A0A8J9YHR7"/>
<protein>
    <recommendedName>
        <fullName evidence="9">PH domain-containing protein</fullName>
    </recommendedName>
</protein>
<dbReference type="SUPFAM" id="SSF46966">
    <property type="entry name" value="Spectrin repeat"/>
    <property type="match status" value="1"/>
</dbReference>
<evidence type="ECO:0000256" key="3">
    <source>
        <dbReference type="ARBA" id="ARBA00022467"/>
    </source>
</evidence>
<dbReference type="PRINTS" id="PR00683">
    <property type="entry name" value="SPECTRINPH"/>
</dbReference>
<organism evidence="10 11">
    <name type="scientific">Brenthis ino</name>
    <name type="common">lesser marbled fritillary</name>
    <dbReference type="NCBI Taxonomy" id="405034"/>
    <lineage>
        <taxon>Eukaryota</taxon>
        <taxon>Metazoa</taxon>
        <taxon>Ecdysozoa</taxon>
        <taxon>Arthropoda</taxon>
        <taxon>Hexapoda</taxon>
        <taxon>Insecta</taxon>
        <taxon>Pterygota</taxon>
        <taxon>Neoptera</taxon>
        <taxon>Endopterygota</taxon>
        <taxon>Lepidoptera</taxon>
        <taxon>Glossata</taxon>
        <taxon>Ditrysia</taxon>
        <taxon>Papilionoidea</taxon>
        <taxon>Nymphalidae</taxon>
        <taxon>Heliconiinae</taxon>
        <taxon>Argynnini</taxon>
        <taxon>Brenthis</taxon>
    </lineage>
</organism>
<dbReference type="InterPro" id="IPR041681">
    <property type="entry name" value="PH_9"/>
</dbReference>
<keyword evidence="3" id="KW-0117">Actin capping</keyword>
<dbReference type="Proteomes" id="UP000838878">
    <property type="component" value="Chromosome 6"/>
</dbReference>
<dbReference type="InterPro" id="IPR011993">
    <property type="entry name" value="PH-like_dom_sf"/>
</dbReference>
<dbReference type="GO" id="GO:0016020">
    <property type="term" value="C:membrane"/>
    <property type="evidence" value="ECO:0007669"/>
    <property type="project" value="UniProtKB-ARBA"/>
</dbReference>
<dbReference type="Pfam" id="PF00435">
    <property type="entry name" value="Spectrin"/>
    <property type="match status" value="1"/>
</dbReference>
<sequence>MRHPSVLEVYQFARDAAVAEAWLIAQEPYLMSQELGHTIDEVESLIKKHEAFEKSAAAQEDRFSALQRLTTFEVKEMKRRQEAAEAAERERLEREAAAAAAAAAHDAVDRAASPEPQPQVVRRTSTKAAEKAQERPHSQPETPSPAPSPAPAAPAPGPSPPPTPTSAPAKQTPVKPARLSTAGTSSTPATPSTSGKVKSRSRSKSPFRSFRWRTAKKLLTGAPHSDDEEGASPAGEDEGVEGTLVRKHEWESAAKRASNRSWDKLYVVAKDGRMAFYKDQKSFKASPEQHWRGEAPLDLNGADVEVAANYTKKKHVFRLRLSNGAEFLLQAHDEAEMGAWLEALRARTAAPAPRSHTLPAHHAGEPKRRSFFTLKKN</sequence>
<comment type="subcellular location">
    <subcellularLocation>
        <location evidence="1">Cytoplasm</location>
        <location evidence="1">Cytoskeleton</location>
    </subcellularLocation>
</comment>
<dbReference type="InterPro" id="IPR018159">
    <property type="entry name" value="Spectrin/alpha-actinin"/>
</dbReference>
<name>A0A8J9YHR7_9NEOP</name>
<keyword evidence="11" id="KW-1185">Reference proteome</keyword>